<dbReference type="PANTHER" id="PTHR13572">
    <property type="entry name" value="ENDO-ALPHA-1,2-MANNOSIDASE"/>
    <property type="match status" value="1"/>
</dbReference>
<keyword evidence="2" id="KW-0812">Transmembrane</keyword>
<dbReference type="AlphaFoldDB" id="X1JQV9"/>
<dbReference type="GO" id="GO:0000139">
    <property type="term" value="C:Golgi membrane"/>
    <property type="evidence" value="ECO:0007669"/>
    <property type="project" value="UniProtKB-SubCell"/>
</dbReference>
<dbReference type="InterPro" id="IPR026071">
    <property type="entry name" value="Glyco_Hydrolase_99"/>
</dbReference>
<evidence type="ECO:0000256" key="2">
    <source>
        <dbReference type="ARBA" id="ARBA00022692"/>
    </source>
</evidence>
<keyword evidence="6" id="KW-0333">Golgi apparatus</keyword>
<dbReference type="GO" id="GO:0004559">
    <property type="term" value="F:alpha-mannosidase activity"/>
    <property type="evidence" value="ECO:0007669"/>
    <property type="project" value="TreeGrafter"/>
</dbReference>
<comment type="subcellular location">
    <subcellularLocation>
        <location evidence="1">Golgi apparatus membrane</location>
        <topology evidence="1">Single-pass type II membrane protein</topology>
    </subcellularLocation>
</comment>
<evidence type="ECO:0000256" key="3">
    <source>
        <dbReference type="ARBA" id="ARBA00022801"/>
    </source>
</evidence>
<keyword evidence="3" id="KW-0378">Hydrolase</keyword>
<dbReference type="EMBL" id="BARU01029890">
    <property type="protein sequence ID" value="GAH72188.1"/>
    <property type="molecule type" value="Genomic_DNA"/>
</dbReference>
<accession>X1JQV9</accession>
<feature type="non-terminal residue" evidence="8">
    <location>
        <position position="1"/>
    </location>
</feature>
<reference evidence="8" key="1">
    <citation type="journal article" date="2014" name="Front. Microbiol.">
        <title>High frequency of phylogenetically diverse reductive dehalogenase-homologous genes in deep subseafloor sedimentary metagenomes.</title>
        <authorList>
            <person name="Kawai M."/>
            <person name="Futagami T."/>
            <person name="Toyoda A."/>
            <person name="Takaki Y."/>
            <person name="Nishi S."/>
            <person name="Hori S."/>
            <person name="Arai W."/>
            <person name="Tsubouchi T."/>
            <person name="Morono Y."/>
            <person name="Uchiyama I."/>
            <person name="Ito T."/>
            <person name="Fujiyama A."/>
            <person name="Inagaki F."/>
            <person name="Takami H."/>
        </authorList>
    </citation>
    <scope>NUCLEOTIDE SEQUENCE</scope>
    <source>
        <strain evidence="8">Expedition CK06-06</strain>
    </source>
</reference>
<keyword evidence="7" id="KW-0472">Membrane</keyword>
<feature type="non-terminal residue" evidence="8">
    <location>
        <position position="265"/>
    </location>
</feature>
<sequence length="265" mass="30615">DMNRNLTVSVVAILVVAVTAVTIQKLTVLDDYSPSEKPELNLSEVPKLVMAFYHPWYGNITGPTGKWKNWNLNNHKPDEFISPGRRDLATANYPFVGPYDNMDPWLIRWHIGLALEAGIDVFVMVGIKYHEANIEYMMDLAENEELGMKFCFLIECQHHYSSQEIKSWLSHSIQKYGNRSSYFKVQNLPVIFTFGSGRYSAQAWEGILDEIRKEGQNLLLFGDTTKNEYAEVFDGLQHYSSVGWIYNNYSIPHRYEFIAERAMNH</sequence>
<evidence type="ECO:0000256" key="7">
    <source>
        <dbReference type="ARBA" id="ARBA00023136"/>
    </source>
</evidence>
<keyword evidence="4" id="KW-0735">Signal-anchor</keyword>
<dbReference type="PANTHER" id="PTHR13572:SF4">
    <property type="entry name" value="RE57134P"/>
    <property type="match status" value="1"/>
</dbReference>
<organism evidence="8">
    <name type="scientific">marine sediment metagenome</name>
    <dbReference type="NCBI Taxonomy" id="412755"/>
    <lineage>
        <taxon>unclassified sequences</taxon>
        <taxon>metagenomes</taxon>
        <taxon>ecological metagenomes</taxon>
    </lineage>
</organism>
<name>X1JQV9_9ZZZZ</name>
<gene>
    <name evidence="8" type="ORF">S03H2_47499</name>
</gene>
<dbReference type="Pfam" id="PF16317">
    <property type="entry name" value="Glyco_hydro_99"/>
    <property type="match status" value="1"/>
</dbReference>
<dbReference type="Gene3D" id="3.20.20.80">
    <property type="entry name" value="Glycosidases"/>
    <property type="match status" value="1"/>
</dbReference>
<comment type="caution">
    <text evidence="8">The sequence shown here is derived from an EMBL/GenBank/DDBJ whole genome shotgun (WGS) entry which is preliminary data.</text>
</comment>
<evidence type="ECO:0000256" key="6">
    <source>
        <dbReference type="ARBA" id="ARBA00023034"/>
    </source>
</evidence>
<protein>
    <recommendedName>
        <fullName evidence="9">Glycoside hydrolase family 42 N-terminal domain-containing protein</fullName>
    </recommendedName>
</protein>
<proteinExistence type="predicted"/>
<evidence type="ECO:0000256" key="5">
    <source>
        <dbReference type="ARBA" id="ARBA00022989"/>
    </source>
</evidence>
<keyword evidence="5" id="KW-1133">Transmembrane helix</keyword>
<evidence type="ECO:0000256" key="1">
    <source>
        <dbReference type="ARBA" id="ARBA00004323"/>
    </source>
</evidence>
<evidence type="ECO:0000313" key="8">
    <source>
        <dbReference type="EMBL" id="GAH72188.1"/>
    </source>
</evidence>
<evidence type="ECO:0008006" key="9">
    <source>
        <dbReference type="Google" id="ProtNLM"/>
    </source>
</evidence>
<evidence type="ECO:0000256" key="4">
    <source>
        <dbReference type="ARBA" id="ARBA00022968"/>
    </source>
</evidence>